<keyword evidence="3" id="KW-1185">Reference proteome</keyword>
<gene>
    <name evidence="2" type="ORF">GN244_ATG01359</name>
</gene>
<dbReference type="Proteomes" id="UP000602510">
    <property type="component" value="Unassembled WGS sequence"/>
</dbReference>
<dbReference type="EMBL" id="WSZM01000025">
    <property type="protein sequence ID" value="KAF4046210.1"/>
    <property type="molecule type" value="Genomic_DNA"/>
</dbReference>
<proteinExistence type="predicted"/>
<evidence type="ECO:0000256" key="1">
    <source>
        <dbReference type="SAM" id="MobiDB-lite"/>
    </source>
</evidence>
<comment type="caution">
    <text evidence="2">The sequence shown here is derived from an EMBL/GenBank/DDBJ whole genome shotgun (WGS) entry which is preliminary data.</text>
</comment>
<evidence type="ECO:0000313" key="2">
    <source>
        <dbReference type="EMBL" id="KAF4046210.1"/>
    </source>
</evidence>
<evidence type="ECO:0000313" key="3">
    <source>
        <dbReference type="Proteomes" id="UP000602510"/>
    </source>
</evidence>
<accession>A0A833TN91</accession>
<protein>
    <submittedName>
        <fullName evidence="2">Uncharacterized protein</fullName>
    </submittedName>
</protein>
<organism evidence="2 3">
    <name type="scientific">Phytophthora infestans</name>
    <name type="common">Potato late blight agent</name>
    <name type="synonym">Botrytis infestans</name>
    <dbReference type="NCBI Taxonomy" id="4787"/>
    <lineage>
        <taxon>Eukaryota</taxon>
        <taxon>Sar</taxon>
        <taxon>Stramenopiles</taxon>
        <taxon>Oomycota</taxon>
        <taxon>Peronosporomycetes</taxon>
        <taxon>Peronosporales</taxon>
        <taxon>Peronosporaceae</taxon>
        <taxon>Phytophthora</taxon>
    </lineage>
</organism>
<reference evidence="2" key="1">
    <citation type="submission" date="2020-04" db="EMBL/GenBank/DDBJ databases">
        <title>Hybrid Assembly of Korean Phytophthora infestans isolates.</title>
        <authorList>
            <person name="Prokchorchik M."/>
            <person name="Lee Y."/>
            <person name="Seo J."/>
            <person name="Cho J.-H."/>
            <person name="Park Y.-E."/>
            <person name="Jang D.-C."/>
            <person name="Im J.-S."/>
            <person name="Choi J.-G."/>
            <person name="Park H.-J."/>
            <person name="Lee G.-B."/>
            <person name="Lee Y.-G."/>
            <person name="Hong S.-Y."/>
            <person name="Cho K."/>
            <person name="Sohn K.H."/>
        </authorList>
    </citation>
    <scope>NUCLEOTIDE SEQUENCE</scope>
    <source>
        <strain evidence="2">KR_1_A1</strain>
    </source>
</reference>
<dbReference type="AlphaFoldDB" id="A0A833TN91"/>
<name>A0A833TN91_PHYIN</name>
<sequence>MHHMNKNASVWSGNCCRHRVDCRSSADDPDYLDGVDFIGQWHHFGQCRFGAIVTTTKSSTSSGSDSDDEPDTSSDMCGSVGDGSYDNPGTIGRGDPGHVFGHFRVVHSDVHDQDTNIHDENAISHYQVTSSSEQPAEHVDRVNYFGGIGGHYAESGLAPDATTIPLDFRVTGQAAISANVPGDTRDFEGRSAKHGHLGWGFAASSADYSALVAGGTGATPTMAGMAAPFTILLKARVS</sequence>
<feature type="region of interest" description="Disordered" evidence="1">
    <location>
        <begin position="56"/>
        <end position="92"/>
    </location>
</feature>